<dbReference type="PANTHER" id="PTHR43464">
    <property type="entry name" value="METHYLTRANSFERASE"/>
    <property type="match status" value="1"/>
</dbReference>
<dbReference type="GO" id="GO:0046406">
    <property type="term" value="F:magnesium protoporphyrin IX methyltransferase activity"/>
    <property type="evidence" value="ECO:0007669"/>
    <property type="project" value="UniProtKB-EC"/>
</dbReference>
<sequence length="193" mass="21235">MPTWKEITTRNPDHSQNYADRWDRIAAEGNDIYGEARLVDAIAPRHARILDAGCGQGRIGGYLAERGHDVVGVDLDPLLIDIARHRYPEASWKVADLAERIDVEPGFQVGVCAGNVLTFLAPAERPLALKHLYEVMAPGSRLLVGFGAGRGYPFPAFLEHAEAAGFEVSQQFSSWDLEPMKPNAGFLVAELRK</sequence>
<dbReference type="RefSeq" id="WP_123933959.1">
    <property type="nucleotide sequence ID" value="NZ_CP033897.1"/>
</dbReference>
<gene>
    <name evidence="2" type="primary">bchM</name>
    <name evidence="2" type="ORF">CGERO_05425</name>
</gene>
<dbReference type="GO" id="GO:0032259">
    <property type="term" value="P:methylation"/>
    <property type="evidence" value="ECO:0007669"/>
    <property type="project" value="UniProtKB-KW"/>
</dbReference>
<dbReference type="EC" id="2.1.1.11" evidence="2"/>
<dbReference type="Proteomes" id="UP000271587">
    <property type="component" value="Chromosome"/>
</dbReference>
<protein>
    <submittedName>
        <fullName evidence="2">Magnesium-protoporphyrin O-methyltransferase</fullName>
        <ecNumber evidence="2">2.1.1.11</ecNumber>
    </submittedName>
</protein>
<dbReference type="SUPFAM" id="SSF53335">
    <property type="entry name" value="S-adenosyl-L-methionine-dependent methyltransferases"/>
    <property type="match status" value="1"/>
</dbReference>
<dbReference type="InterPro" id="IPR029063">
    <property type="entry name" value="SAM-dependent_MTases_sf"/>
</dbReference>
<proteinExistence type="predicted"/>
<dbReference type="KEGG" id="cgk:CGERO_05425"/>
<name>A0A3G6J0S4_9CORY</name>
<dbReference type="Gene3D" id="3.40.50.150">
    <property type="entry name" value="Vaccinia Virus protein VP39"/>
    <property type="match status" value="1"/>
</dbReference>
<organism evidence="2 3">
    <name type="scientific">Corynebacterium gerontici</name>
    <dbReference type="NCBI Taxonomy" id="2079234"/>
    <lineage>
        <taxon>Bacteria</taxon>
        <taxon>Bacillati</taxon>
        <taxon>Actinomycetota</taxon>
        <taxon>Actinomycetes</taxon>
        <taxon>Mycobacteriales</taxon>
        <taxon>Corynebacteriaceae</taxon>
        <taxon>Corynebacterium</taxon>
    </lineage>
</organism>
<evidence type="ECO:0000313" key="3">
    <source>
        <dbReference type="Proteomes" id="UP000271587"/>
    </source>
</evidence>
<evidence type="ECO:0000259" key="1">
    <source>
        <dbReference type="Pfam" id="PF13649"/>
    </source>
</evidence>
<keyword evidence="2" id="KW-0808">Transferase</keyword>
<dbReference type="GO" id="GO:0010420">
    <property type="term" value="F:polyprenyldihydroxybenzoate methyltransferase activity"/>
    <property type="evidence" value="ECO:0007669"/>
    <property type="project" value="TreeGrafter"/>
</dbReference>
<feature type="domain" description="Methyltransferase" evidence="1">
    <location>
        <begin position="49"/>
        <end position="139"/>
    </location>
</feature>
<keyword evidence="2" id="KW-0489">Methyltransferase</keyword>
<keyword evidence="3" id="KW-1185">Reference proteome</keyword>
<accession>A0A3G6J0S4</accession>
<dbReference type="EMBL" id="CP033897">
    <property type="protein sequence ID" value="AZA11393.1"/>
    <property type="molecule type" value="Genomic_DNA"/>
</dbReference>
<dbReference type="Pfam" id="PF13649">
    <property type="entry name" value="Methyltransf_25"/>
    <property type="match status" value="1"/>
</dbReference>
<dbReference type="PANTHER" id="PTHR43464:SF23">
    <property type="entry name" value="JUVENILE HORMONE ACID O-METHYLTRANSFERASE"/>
    <property type="match status" value="1"/>
</dbReference>
<dbReference type="OrthoDB" id="7062303at2"/>
<dbReference type="AlphaFoldDB" id="A0A3G6J0S4"/>
<reference evidence="2 3" key="1">
    <citation type="submission" date="2018-11" db="EMBL/GenBank/DDBJ databases">
        <authorList>
            <person name="Kleinhagauer T."/>
            <person name="Glaeser S.P."/>
            <person name="Spergser J."/>
            <person name="Ruckert C."/>
            <person name="Kaempfer P."/>
            <person name="Busse H.-J."/>
        </authorList>
    </citation>
    <scope>NUCLEOTIDE SEQUENCE [LARGE SCALE GENOMIC DNA]</scope>
    <source>
        <strain evidence="2 3">W8</strain>
    </source>
</reference>
<dbReference type="InterPro" id="IPR041698">
    <property type="entry name" value="Methyltransf_25"/>
</dbReference>
<evidence type="ECO:0000313" key="2">
    <source>
        <dbReference type="EMBL" id="AZA11393.1"/>
    </source>
</evidence>
<dbReference type="CDD" id="cd02440">
    <property type="entry name" value="AdoMet_MTases"/>
    <property type="match status" value="1"/>
</dbReference>